<gene>
    <name evidence="2" type="ORF">OLC1_LOCUS15464</name>
</gene>
<dbReference type="GO" id="GO:0005839">
    <property type="term" value="C:proteasome core complex"/>
    <property type="evidence" value="ECO:0007669"/>
    <property type="project" value="InterPro"/>
</dbReference>
<protein>
    <submittedName>
        <fullName evidence="2">OLC1v1006351C1</fullName>
    </submittedName>
</protein>
<dbReference type="SUPFAM" id="SSF56235">
    <property type="entry name" value="N-terminal nucleophile aminohydrolases (Ntn hydrolases)"/>
    <property type="match status" value="1"/>
</dbReference>
<dbReference type="InterPro" id="IPR001353">
    <property type="entry name" value="Proteasome_sua/b"/>
</dbReference>
<evidence type="ECO:0000313" key="3">
    <source>
        <dbReference type="Proteomes" id="UP001161247"/>
    </source>
</evidence>
<proteinExistence type="predicted"/>
<dbReference type="Proteomes" id="UP001161247">
    <property type="component" value="Chromosome 5"/>
</dbReference>
<dbReference type="GO" id="GO:0051603">
    <property type="term" value="P:proteolysis involved in protein catabolic process"/>
    <property type="evidence" value="ECO:0007669"/>
    <property type="project" value="InterPro"/>
</dbReference>
<dbReference type="Pfam" id="PF00227">
    <property type="entry name" value="Proteasome"/>
    <property type="match status" value="1"/>
</dbReference>
<reference evidence="2" key="1">
    <citation type="submission" date="2023-03" db="EMBL/GenBank/DDBJ databases">
        <authorList>
            <person name="Julca I."/>
        </authorList>
    </citation>
    <scope>NUCLEOTIDE SEQUENCE</scope>
</reference>
<accession>A0AAV1DGS9</accession>
<keyword evidence="3" id="KW-1185">Reference proteome</keyword>
<dbReference type="AlphaFoldDB" id="A0AAV1DGS9"/>
<evidence type="ECO:0000313" key="2">
    <source>
        <dbReference type="EMBL" id="CAI9107069.1"/>
    </source>
</evidence>
<feature type="region of interest" description="Disordered" evidence="1">
    <location>
        <begin position="61"/>
        <end position="123"/>
    </location>
</feature>
<sequence>MGSPSNAYPDITNGYPSDGDEELPRFPKGTTAMGCIFNSVGILVAVDHSLLSSSPRLAGSAVDHSLLSSPPRSAGSLSRSAGSSSRTSSSSSRKLGLLSRKSGWSSRKSAPAHPENVTVSSSRKSAPAYPENVIVLDSNVLVAFSGGSTQSKQFLLSLPTLERKHGEKVSATKAAKWLTDFLLRKPDSNDSLSLGILIAGWDNESGPALYTVNGKGELVNDNLVGIGSGFGGISVLVHRLNTMSKAEATEEAKAALCLGVYYAPERGEYFSKREVLQAYSLAGFNSKTTIGAAKVNISGGETRIVFGRDGGVTSGDHIGKRLADDIVVNGLNNSLYLILDYLRQNQAGKGVVSLLAGFDLWMGMDPTLNGTRWRRNGGEDT</sequence>
<evidence type="ECO:0000256" key="1">
    <source>
        <dbReference type="SAM" id="MobiDB-lite"/>
    </source>
</evidence>
<organism evidence="2 3">
    <name type="scientific">Oldenlandia corymbosa var. corymbosa</name>
    <dbReference type="NCBI Taxonomy" id="529605"/>
    <lineage>
        <taxon>Eukaryota</taxon>
        <taxon>Viridiplantae</taxon>
        <taxon>Streptophyta</taxon>
        <taxon>Embryophyta</taxon>
        <taxon>Tracheophyta</taxon>
        <taxon>Spermatophyta</taxon>
        <taxon>Magnoliopsida</taxon>
        <taxon>eudicotyledons</taxon>
        <taxon>Gunneridae</taxon>
        <taxon>Pentapetalae</taxon>
        <taxon>asterids</taxon>
        <taxon>lamiids</taxon>
        <taxon>Gentianales</taxon>
        <taxon>Rubiaceae</taxon>
        <taxon>Rubioideae</taxon>
        <taxon>Spermacoceae</taxon>
        <taxon>Hedyotis-Oldenlandia complex</taxon>
        <taxon>Oldenlandia</taxon>
    </lineage>
</organism>
<dbReference type="Gene3D" id="3.60.20.10">
    <property type="entry name" value="Glutamine Phosphoribosylpyrophosphate, subunit 1, domain 1"/>
    <property type="match status" value="1"/>
</dbReference>
<feature type="compositionally biased region" description="Low complexity" evidence="1">
    <location>
        <begin position="65"/>
        <end position="103"/>
    </location>
</feature>
<name>A0AAV1DGS9_OLDCO</name>
<dbReference type="InterPro" id="IPR029055">
    <property type="entry name" value="Ntn_hydrolases_N"/>
</dbReference>
<dbReference type="EMBL" id="OX459122">
    <property type="protein sequence ID" value="CAI9107069.1"/>
    <property type="molecule type" value="Genomic_DNA"/>
</dbReference>
<feature type="region of interest" description="Disordered" evidence="1">
    <location>
        <begin position="1"/>
        <end position="26"/>
    </location>
</feature>